<proteinExistence type="inferred from homology"/>
<gene>
    <name evidence="3" type="ORF">CFN78_04275</name>
</gene>
<evidence type="ECO:0000256" key="1">
    <source>
        <dbReference type="ARBA" id="ARBA00006484"/>
    </source>
</evidence>
<sequence>MFIAPPVTRTVLSLSPGSIIDLILPRGARPAQPVRRGVCPNRTAQRDGRHPSKLVCHAMATISRSDSMSSRLDGRRVLVTHAHRYLGPPVVELFRAEGATVLADESELTGPDEPEELVARSGRIDVLVANLAGPPEAMPVTGMMVRPTEFTDEAVRGYIDALVWPLLRIVRATLAQMFERGSGKIVAITSATPERAIPGLSIYSAARGAQNAFLQVVGAEAAPHNVQVNAIGPAHIENNMYYTEDMLADRSVRESFEADIPAGRLGKGHEAAELALALASGASDFLAGQLIPVSGGWTT</sequence>
<comment type="caution">
    <text evidence="3">The sequence shown here is derived from an EMBL/GenBank/DDBJ whole genome shotgun (WGS) entry which is preliminary data.</text>
</comment>
<dbReference type="GO" id="GO:0016491">
    <property type="term" value="F:oxidoreductase activity"/>
    <property type="evidence" value="ECO:0007669"/>
    <property type="project" value="UniProtKB-KW"/>
</dbReference>
<keyword evidence="4" id="KW-1185">Reference proteome</keyword>
<comment type="similarity">
    <text evidence="1">Belongs to the short-chain dehydrogenases/reductases (SDR) family.</text>
</comment>
<dbReference type="InterPro" id="IPR002347">
    <property type="entry name" value="SDR_fam"/>
</dbReference>
<dbReference type="PRINTS" id="PR00081">
    <property type="entry name" value="GDHRDH"/>
</dbReference>
<accession>A0A263DA47</accession>
<dbReference type="InterPro" id="IPR036291">
    <property type="entry name" value="NAD(P)-bd_dom_sf"/>
</dbReference>
<dbReference type="Proteomes" id="UP000242444">
    <property type="component" value="Unassembled WGS sequence"/>
</dbReference>
<dbReference type="InterPro" id="IPR051122">
    <property type="entry name" value="SDR_DHRS6-like"/>
</dbReference>
<name>A0A263DA47_9PSEU</name>
<dbReference type="AlphaFoldDB" id="A0A263DA47"/>
<dbReference type="Gene3D" id="3.40.50.720">
    <property type="entry name" value="NAD(P)-binding Rossmann-like Domain"/>
    <property type="match status" value="1"/>
</dbReference>
<organism evidence="3 4">
    <name type="scientific">Amycolatopsis antarctica</name>
    <dbReference type="NCBI Taxonomy" id="1854586"/>
    <lineage>
        <taxon>Bacteria</taxon>
        <taxon>Bacillati</taxon>
        <taxon>Actinomycetota</taxon>
        <taxon>Actinomycetes</taxon>
        <taxon>Pseudonocardiales</taxon>
        <taxon>Pseudonocardiaceae</taxon>
        <taxon>Amycolatopsis</taxon>
    </lineage>
</organism>
<dbReference type="Pfam" id="PF13561">
    <property type="entry name" value="adh_short_C2"/>
    <property type="match status" value="1"/>
</dbReference>
<evidence type="ECO:0000313" key="3">
    <source>
        <dbReference type="EMBL" id="OZM74356.1"/>
    </source>
</evidence>
<protein>
    <submittedName>
        <fullName evidence="3">Short-chain dehydrogenase</fullName>
    </submittedName>
</protein>
<dbReference type="PANTHER" id="PTHR43477:SF1">
    <property type="entry name" value="DIHYDROANTICAPSIN 7-DEHYDROGENASE"/>
    <property type="match status" value="1"/>
</dbReference>
<dbReference type="PANTHER" id="PTHR43477">
    <property type="entry name" value="DIHYDROANTICAPSIN 7-DEHYDROGENASE"/>
    <property type="match status" value="1"/>
</dbReference>
<evidence type="ECO:0000256" key="2">
    <source>
        <dbReference type="ARBA" id="ARBA00023002"/>
    </source>
</evidence>
<keyword evidence="2" id="KW-0560">Oxidoreductase</keyword>
<dbReference type="EMBL" id="NKYE01000002">
    <property type="protein sequence ID" value="OZM74356.1"/>
    <property type="molecule type" value="Genomic_DNA"/>
</dbReference>
<dbReference type="SUPFAM" id="SSF51735">
    <property type="entry name" value="NAD(P)-binding Rossmann-fold domains"/>
    <property type="match status" value="1"/>
</dbReference>
<evidence type="ECO:0000313" key="4">
    <source>
        <dbReference type="Proteomes" id="UP000242444"/>
    </source>
</evidence>
<dbReference type="OrthoDB" id="3361211at2"/>
<dbReference type="InParanoid" id="A0A263DA47"/>
<reference evidence="3 4" key="1">
    <citation type="submission" date="2017-07" db="EMBL/GenBank/DDBJ databases">
        <title>Amycolatopsis antarcticus sp. nov., isolated from the surface of an Antarcticus brown macroalga.</title>
        <authorList>
            <person name="Wang J."/>
            <person name="Leiva S."/>
            <person name="Huang J."/>
            <person name="Huang Y."/>
        </authorList>
    </citation>
    <scope>NUCLEOTIDE SEQUENCE [LARGE SCALE GENOMIC DNA]</scope>
    <source>
        <strain evidence="3 4">AU-G6</strain>
    </source>
</reference>